<feature type="transmembrane region" description="Helical" evidence="5">
    <location>
        <begin position="88"/>
        <end position="111"/>
    </location>
</feature>
<dbReference type="OMA" id="TYCGQLN"/>
<evidence type="ECO:0000313" key="8">
    <source>
        <dbReference type="Proteomes" id="UP000029445"/>
    </source>
</evidence>
<name>A0A095C295_CRYD2</name>
<dbReference type="InterPro" id="IPR008253">
    <property type="entry name" value="Marvel"/>
</dbReference>
<gene>
    <name evidence="7" type="ORF">CNBG_0620</name>
</gene>
<protein>
    <recommendedName>
        <fullName evidence="6">MARVEL domain-containing protein</fullName>
    </recommendedName>
</protein>
<dbReference type="GeneID" id="88176853"/>
<accession>A0A095C295</accession>
<feature type="transmembrane region" description="Helical" evidence="5">
    <location>
        <begin position="12"/>
        <end position="34"/>
    </location>
</feature>
<evidence type="ECO:0000256" key="4">
    <source>
        <dbReference type="ARBA" id="ARBA00023136"/>
    </source>
</evidence>
<feature type="domain" description="MARVEL" evidence="6">
    <location>
        <begin position="17"/>
        <end position="146"/>
    </location>
</feature>
<dbReference type="STRING" id="294750.A0A095C295"/>
<proteinExistence type="predicted"/>
<dbReference type="AlphaFoldDB" id="A0A095C295"/>
<dbReference type="HOGENOM" id="CLU_109463_0_1_1"/>
<evidence type="ECO:0000259" key="6">
    <source>
        <dbReference type="Pfam" id="PF01284"/>
    </source>
</evidence>
<keyword evidence="2 5" id="KW-0812">Transmembrane</keyword>
<dbReference type="VEuPathDB" id="FungiDB:CNBG_0620"/>
<organism evidence="7 8">
    <name type="scientific">Cryptococcus deuterogattii (strain R265)</name>
    <name type="common">Cryptococcus gattii VGII (strain R265)</name>
    <dbReference type="NCBI Taxonomy" id="294750"/>
    <lineage>
        <taxon>Eukaryota</taxon>
        <taxon>Fungi</taxon>
        <taxon>Dikarya</taxon>
        <taxon>Basidiomycota</taxon>
        <taxon>Agaricomycotina</taxon>
        <taxon>Tremellomycetes</taxon>
        <taxon>Tremellales</taxon>
        <taxon>Cryptococcaceae</taxon>
        <taxon>Cryptococcus</taxon>
        <taxon>Cryptococcus gattii species complex</taxon>
    </lineage>
</organism>
<evidence type="ECO:0000256" key="2">
    <source>
        <dbReference type="ARBA" id="ARBA00022692"/>
    </source>
</evidence>
<evidence type="ECO:0000256" key="3">
    <source>
        <dbReference type="ARBA" id="ARBA00022989"/>
    </source>
</evidence>
<dbReference type="RefSeq" id="XP_062880769.1">
    <property type="nucleotide sequence ID" value="XM_063024699.1"/>
</dbReference>
<sequence>MVDTSPHIRRGHPAFMAAMLLFAIIEGCITAYLVAQFNDDNSYPSHSYRDRLRFLVFTSWWTVVFAAAYMAAFLVAAGSFISSIASHLVIWTITWIFWLAAAASYTSALGGGMRCSVSDVAHCSTLVAAEAFAWIEWILMTIFFIFLLTIAGAALRRGDRLSAELAV</sequence>
<dbReference type="KEGG" id="cdeu:CNBG_0620"/>
<keyword evidence="8" id="KW-1185">Reference proteome</keyword>
<reference evidence="7 8" key="2">
    <citation type="journal article" date="2018" name="Proc. Natl. Acad. Sci.">
        <title>RNAi is a critical determinant of centromere evolution in closely related fungi.</title>
        <authorList>
            <person name="Yadav V."/>
            <person name="Sun S."/>
            <person name="Billmyre R.B."/>
            <person name="Thimmappa B.C."/>
            <person name="Shea T."/>
            <person name="Lintner R."/>
            <person name="Bakkeren G."/>
            <person name="Cuomo C.A."/>
            <person name="Heitman J."/>
            <person name="Sanyal K."/>
        </authorList>
    </citation>
    <scope>NUCLEOTIDE SEQUENCE [LARGE SCALE GENOMIC DNA]</scope>
    <source>
        <strain evidence="7 8">R265</strain>
    </source>
</reference>
<dbReference type="EMBL" id="CP025760">
    <property type="protein sequence ID" value="KGB74782.1"/>
    <property type="molecule type" value="Genomic_DNA"/>
</dbReference>
<evidence type="ECO:0000313" key="7">
    <source>
        <dbReference type="EMBL" id="KGB74782.1"/>
    </source>
</evidence>
<feature type="transmembrane region" description="Helical" evidence="5">
    <location>
        <begin position="54"/>
        <end position="76"/>
    </location>
</feature>
<evidence type="ECO:0000256" key="1">
    <source>
        <dbReference type="ARBA" id="ARBA00004141"/>
    </source>
</evidence>
<comment type="subcellular location">
    <subcellularLocation>
        <location evidence="1">Membrane</location>
        <topology evidence="1">Multi-pass membrane protein</topology>
    </subcellularLocation>
</comment>
<dbReference type="GO" id="GO:0016020">
    <property type="term" value="C:membrane"/>
    <property type="evidence" value="ECO:0007669"/>
    <property type="project" value="UniProtKB-SubCell"/>
</dbReference>
<keyword evidence="4 5" id="KW-0472">Membrane</keyword>
<evidence type="ECO:0000256" key="5">
    <source>
        <dbReference type="SAM" id="Phobius"/>
    </source>
</evidence>
<dbReference type="Proteomes" id="UP000029445">
    <property type="component" value="Chromosome 2"/>
</dbReference>
<feature type="transmembrane region" description="Helical" evidence="5">
    <location>
        <begin position="131"/>
        <end position="155"/>
    </location>
</feature>
<dbReference type="OrthoDB" id="2117453at2759"/>
<reference evidence="7 8" key="1">
    <citation type="journal article" date="2011" name="MBio">
        <title>Genome variation in Cryptococcus gattii, an emerging pathogen of immunocompetent hosts.</title>
        <authorList>
            <person name="D'Souza C.A."/>
            <person name="Kronstad J.W."/>
            <person name="Taylor G."/>
            <person name="Warren R."/>
            <person name="Yuen M."/>
            <person name="Hu G."/>
            <person name="Jung W.H."/>
            <person name="Sham A."/>
            <person name="Kidd S.E."/>
            <person name="Tangen K."/>
            <person name="Lee N."/>
            <person name="Zeilmaker T."/>
            <person name="Sawkins J."/>
            <person name="McVicker G."/>
            <person name="Shah S."/>
            <person name="Gnerre S."/>
            <person name="Griggs A."/>
            <person name="Zeng Q."/>
            <person name="Bartlett K."/>
            <person name="Li W."/>
            <person name="Wang X."/>
            <person name="Heitman J."/>
            <person name="Stajich J.E."/>
            <person name="Fraser J.A."/>
            <person name="Meyer W."/>
            <person name="Carter D."/>
            <person name="Schein J."/>
            <person name="Krzywinski M."/>
            <person name="Kwon-Chung K.J."/>
            <person name="Varma A."/>
            <person name="Wang J."/>
            <person name="Brunham R."/>
            <person name="Fyfe M."/>
            <person name="Ouellette B.F."/>
            <person name="Siddiqui A."/>
            <person name="Marra M."/>
            <person name="Jones S."/>
            <person name="Holt R."/>
            <person name="Birren B.W."/>
            <person name="Galagan J.E."/>
            <person name="Cuomo C.A."/>
        </authorList>
    </citation>
    <scope>NUCLEOTIDE SEQUENCE [LARGE SCALE GENOMIC DNA]</scope>
    <source>
        <strain evidence="7 8">R265</strain>
    </source>
</reference>
<keyword evidence="3 5" id="KW-1133">Transmembrane helix</keyword>
<dbReference type="Pfam" id="PF01284">
    <property type="entry name" value="MARVEL"/>
    <property type="match status" value="1"/>
</dbReference>